<dbReference type="AlphaFoldDB" id="A0A4D6Y1N6"/>
<evidence type="ECO:0000259" key="1">
    <source>
        <dbReference type="Pfam" id="PF01119"/>
    </source>
</evidence>
<feature type="domain" description="DNA mismatch repair protein S5" evidence="1">
    <location>
        <begin position="3"/>
        <end position="64"/>
    </location>
</feature>
<reference evidence="2 3" key="1">
    <citation type="submission" date="2018-10" db="EMBL/GenBank/DDBJ databases">
        <title>Comparative functional genomics of the obligate endosymbiont Buchnera aphidicola.</title>
        <authorList>
            <person name="Chong R.A."/>
        </authorList>
    </citation>
    <scope>NUCLEOTIDE SEQUENCE [LARGE SCALE GENOMIC DNA]</scope>
    <source>
        <strain evidence="2 3">Mrh</strain>
    </source>
</reference>
<name>A0A4D6Y1N6_BUCMH</name>
<dbReference type="InterPro" id="IPR013507">
    <property type="entry name" value="DNA_mismatch_S5_2-like"/>
</dbReference>
<dbReference type="RefSeq" id="WP_158336732.1">
    <property type="nucleotide sequence ID" value="NZ_CP033004.1"/>
</dbReference>
<dbReference type="Pfam" id="PF01119">
    <property type="entry name" value="DNA_mis_repair"/>
    <property type="match status" value="1"/>
</dbReference>
<organism evidence="2 3">
    <name type="scientific">Buchnera aphidicola subsp. Melaphis rhois</name>
    <dbReference type="NCBI Taxonomy" id="118103"/>
    <lineage>
        <taxon>Bacteria</taxon>
        <taxon>Pseudomonadati</taxon>
        <taxon>Pseudomonadota</taxon>
        <taxon>Gammaproteobacteria</taxon>
        <taxon>Enterobacterales</taxon>
        <taxon>Erwiniaceae</taxon>
        <taxon>Buchnera</taxon>
    </lineage>
</organism>
<dbReference type="GO" id="GO:0005524">
    <property type="term" value="F:ATP binding"/>
    <property type="evidence" value="ECO:0007669"/>
    <property type="project" value="InterPro"/>
</dbReference>
<dbReference type="Proteomes" id="UP000298566">
    <property type="component" value="Chromosome"/>
</dbReference>
<proteinExistence type="predicted"/>
<dbReference type="InterPro" id="IPR014721">
    <property type="entry name" value="Ribsml_uS5_D2-typ_fold_subgr"/>
</dbReference>
<sequence>MDGYIHINDIKNKRIQYCYVNYRIVYNNVIRHSILEAVKDILVICVVSYILYFNITPNALDINVPS</sequence>
<gene>
    <name evidence="2" type="ORF">D9V73_02700</name>
</gene>
<dbReference type="GO" id="GO:0030983">
    <property type="term" value="F:mismatched DNA binding"/>
    <property type="evidence" value="ECO:0007669"/>
    <property type="project" value="InterPro"/>
</dbReference>
<evidence type="ECO:0000313" key="3">
    <source>
        <dbReference type="Proteomes" id="UP000298566"/>
    </source>
</evidence>
<dbReference type="EMBL" id="CP033004">
    <property type="protein sequence ID" value="QCI23522.1"/>
    <property type="molecule type" value="Genomic_DNA"/>
</dbReference>
<evidence type="ECO:0000313" key="2">
    <source>
        <dbReference type="EMBL" id="QCI23522.1"/>
    </source>
</evidence>
<dbReference type="Gene3D" id="3.30.230.10">
    <property type="match status" value="1"/>
</dbReference>
<dbReference type="InterPro" id="IPR020568">
    <property type="entry name" value="Ribosomal_Su5_D2-typ_SF"/>
</dbReference>
<protein>
    <recommendedName>
        <fullName evidence="1">DNA mismatch repair protein S5 domain-containing protein</fullName>
    </recommendedName>
</protein>
<accession>A0A4D6Y1N6</accession>
<dbReference type="SUPFAM" id="SSF54211">
    <property type="entry name" value="Ribosomal protein S5 domain 2-like"/>
    <property type="match status" value="1"/>
</dbReference>
<dbReference type="GO" id="GO:0006298">
    <property type="term" value="P:mismatch repair"/>
    <property type="evidence" value="ECO:0007669"/>
    <property type="project" value="InterPro"/>
</dbReference>